<evidence type="ECO:0000313" key="4">
    <source>
        <dbReference type="Proteomes" id="UP001218188"/>
    </source>
</evidence>
<accession>A0AAD6S8G0</accession>
<feature type="chain" id="PRO_5042030928" evidence="2">
    <location>
        <begin position="22"/>
        <end position="724"/>
    </location>
</feature>
<proteinExistence type="predicted"/>
<feature type="compositionally biased region" description="Low complexity" evidence="1">
    <location>
        <begin position="611"/>
        <end position="629"/>
    </location>
</feature>
<dbReference type="Proteomes" id="UP001218188">
    <property type="component" value="Unassembled WGS sequence"/>
</dbReference>
<sequence>MWRRPAFLSLFALSTFVTVSAQGDDSVSITSSTSTIDTFADFTYQFKGEAGHDKSSPFLLLHIEPDYRFTSQQYYFGTHNGNSVMDIMDSFPESVTYLHRQSARTQQPHEHISWRPAFAKYGPSWPQPAASWNAGLRSLATQCLSSIASRKFQERLLEAQLRPNLNAPAARRKKLNLNAKGAPGCVPASDSRRWRTGKTRSMGPLSGCFFKHGSPASEDCLVRQERKPNEPDGQNASPVVNNSRLKLLRIRQIWIRNGLSRTGCTKKKIFGPFVFLCAPPLRRMCDGCAFKADENHVPGSLPPVYAMSGVVCEWDFGPPPAGPSASHHPEVAPLWTHSEFSWNPASSSVYPAGASIYSPECLQLDPTWVPIGGVPFWTHLLMFHLPSQIPSGTYHARLTGTIYNGDTILAGNSASALSNTFSIPDSGVPCSVGTFTPVTSVTDPAYSPVRITAPVGGDVLVQSSITGPAGSFVIHVDAVDASFFADLEPTTIEVINTQTGFNAGVQHTQLELDATILYMTNNVTLNPGSWKVRMNFTVLAPSSYPGVFSLQSEEFFVVAASGDSPNCTSSSSSSSSTASGSGGIPASTSGASAPSGSTPTQSHQPPAAATSGGANPAQSSPASNAAPAPLLDTLDTDTFGHMVLDTDTKNGHGYKFGHMDTLDTDTFGHMVLDTDTKNGHGYKFGHMDTLDTDTFGHMVLDTDTKTPEMSSVPRDRKLGYHMGI</sequence>
<gene>
    <name evidence="3" type="ORF">C8F04DRAFT_1195127</name>
</gene>
<evidence type="ECO:0000313" key="3">
    <source>
        <dbReference type="EMBL" id="KAJ7021730.1"/>
    </source>
</evidence>
<dbReference type="EMBL" id="JARJCM010000224">
    <property type="protein sequence ID" value="KAJ7021730.1"/>
    <property type="molecule type" value="Genomic_DNA"/>
</dbReference>
<feature type="region of interest" description="Disordered" evidence="1">
    <location>
        <begin position="565"/>
        <end position="632"/>
    </location>
</feature>
<feature type="signal peptide" evidence="2">
    <location>
        <begin position="1"/>
        <end position="21"/>
    </location>
</feature>
<comment type="caution">
    <text evidence="3">The sequence shown here is derived from an EMBL/GenBank/DDBJ whole genome shotgun (WGS) entry which is preliminary data.</text>
</comment>
<reference evidence="3" key="1">
    <citation type="submission" date="2023-03" db="EMBL/GenBank/DDBJ databases">
        <title>Massive genome expansion in bonnet fungi (Mycena s.s.) driven by repeated elements and novel gene families across ecological guilds.</title>
        <authorList>
            <consortium name="Lawrence Berkeley National Laboratory"/>
            <person name="Harder C.B."/>
            <person name="Miyauchi S."/>
            <person name="Viragh M."/>
            <person name="Kuo A."/>
            <person name="Thoen E."/>
            <person name="Andreopoulos B."/>
            <person name="Lu D."/>
            <person name="Skrede I."/>
            <person name="Drula E."/>
            <person name="Henrissat B."/>
            <person name="Morin E."/>
            <person name="Kohler A."/>
            <person name="Barry K."/>
            <person name="LaButti K."/>
            <person name="Morin E."/>
            <person name="Salamov A."/>
            <person name="Lipzen A."/>
            <person name="Mereny Z."/>
            <person name="Hegedus B."/>
            <person name="Baldrian P."/>
            <person name="Stursova M."/>
            <person name="Weitz H."/>
            <person name="Taylor A."/>
            <person name="Grigoriev I.V."/>
            <person name="Nagy L.G."/>
            <person name="Martin F."/>
            <person name="Kauserud H."/>
        </authorList>
    </citation>
    <scope>NUCLEOTIDE SEQUENCE</scope>
    <source>
        <strain evidence="3">CBHHK200</strain>
    </source>
</reference>
<protein>
    <submittedName>
        <fullName evidence="3">Uncharacterized protein</fullName>
    </submittedName>
</protein>
<keyword evidence="2" id="KW-0732">Signal</keyword>
<dbReference type="AlphaFoldDB" id="A0AAD6S8G0"/>
<evidence type="ECO:0000256" key="2">
    <source>
        <dbReference type="SAM" id="SignalP"/>
    </source>
</evidence>
<name>A0AAD6S8G0_9AGAR</name>
<feature type="compositionally biased region" description="Low complexity" evidence="1">
    <location>
        <begin position="565"/>
        <end position="599"/>
    </location>
</feature>
<evidence type="ECO:0000256" key="1">
    <source>
        <dbReference type="SAM" id="MobiDB-lite"/>
    </source>
</evidence>
<keyword evidence="4" id="KW-1185">Reference proteome</keyword>
<organism evidence="3 4">
    <name type="scientific">Mycena alexandri</name>
    <dbReference type="NCBI Taxonomy" id="1745969"/>
    <lineage>
        <taxon>Eukaryota</taxon>
        <taxon>Fungi</taxon>
        <taxon>Dikarya</taxon>
        <taxon>Basidiomycota</taxon>
        <taxon>Agaricomycotina</taxon>
        <taxon>Agaricomycetes</taxon>
        <taxon>Agaricomycetidae</taxon>
        <taxon>Agaricales</taxon>
        <taxon>Marasmiineae</taxon>
        <taxon>Mycenaceae</taxon>
        <taxon>Mycena</taxon>
    </lineage>
</organism>